<keyword evidence="1" id="KW-0028">Amino-acid biosynthesis</keyword>
<dbReference type="AlphaFoldDB" id="A0A090V6T5"/>
<dbReference type="SUPFAM" id="SSF52343">
    <property type="entry name" value="Ferredoxin reductase-like, C-terminal NADP-linked domain"/>
    <property type="match status" value="1"/>
</dbReference>
<evidence type="ECO:0000256" key="5">
    <source>
        <dbReference type="ARBA" id="ARBA00039088"/>
    </source>
</evidence>
<evidence type="ECO:0000256" key="3">
    <source>
        <dbReference type="ARBA" id="ARBA00022691"/>
    </source>
</evidence>
<keyword evidence="4" id="KW-0486">Methionine biosynthesis</keyword>
<dbReference type="Gene3D" id="2.40.30.10">
    <property type="entry name" value="Translation factors"/>
    <property type="match status" value="1"/>
</dbReference>
<dbReference type="Gene3D" id="3.40.50.360">
    <property type="match status" value="1"/>
</dbReference>
<dbReference type="SUPFAM" id="SSF63380">
    <property type="entry name" value="Riboflavin synthase domain-like"/>
    <property type="match status" value="1"/>
</dbReference>
<sequence length="733" mass="82679">MTISIWRYSHLILAISSSLFILLASVTGIILAFEPISNKLKPYAVHKADTLSLAKTIQVLQSEYSEVINIDIDKNDFVSASVITKEGNNETFYINPFTGKKIGELIEKAPIFKFATNLHRSLFLKSTGRAIIGIVSFLLLLMAITGVILIGKRQGGLSKFFSKVVKEEFDQYYHIIIGRYTLIPIVIVTITGVYLSLEKFSLLPPDKISHQFLDESFTETSKINVADFQLFKNIPLEDVEHLEFPFSDDIEDYFTLKLKDEEILINQFSGVAISTQQKSLVTQASNLSFVLHTGQGSIIWSLVLLFTSAAILFFIYSGFAMSIRRTKKSTVPKNKHKKDQSEFIILVGSETGNTFALSNAFYNALLAAGKTVFITELNKYTTYKKAKQLIIFTSTYGEGEAPTNSKNFEKLISNIQQKNSLQYSVVGFGSMAYPDYCKYAVVVDATLQFHKNFIPNTALHKINNQSFSDFSLWAKKWSEHNGLTLNLEAPKNRINTKNQKTFQLVNRTNLNQDQTFLLHLKPSKKVTFQSGDLLSVYPENDPVERLYSIAKLDNNILLSIKKHEFGLCSNYFNHLNINDMTTATIKTNTDFHFPKKAKEVVMIANGTGIAPFLGMINDTTKQAKKYLFWGGRSKESLRMYSDLIDRAFYSKSLSGFFVSFSREESQKKYVQNLIMEKTEIITRVLKSGGVIMICGSVAMQNGVLITLNDITSAELNLPLSAFQDNNQIKTDCY</sequence>
<dbReference type="PROSITE" id="PS50902">
    <property type="entry name" value="FLAVODOXIN_LIKE"/>
    <property type="match status" value="1"/>
</dbReference>
<dbReference type="RefSeq" id="WP_193743942.1">
    <property type="nucleotide sequence ID" value="NZ_BBNQ01000001.1"/>
</dbReference>
<dbReference type="InterPro" id="IPR001094">
    <property type="entry name" value="Flavdoxin-like"/>
</dbReference>
<dbReference type="Pfam" id="PF00258">
    <property type="entry name" value="Flavodoxin_1"/>
    <property type="match status" value="1"/>
</dbReference>
<dbReference type="InterPro" id="IPR029039">
    <property type="entry name" value="Flavoprotein-like_sf"/>
</dbReference>
<dbReference type="Gene3D" id="3.40.50.80">
    <property type="entry name" value="Nucleotide-binding domain of ferredoxin-NADP reductase (FNR) module"/>
    <property type="match status" value="1"/>
</dbReference>
<dbReference type="InterPro" id="IPR008254">
    <property type="entry name" value="Flavodoxin/NO_synth"/>
</dbReference>
<keyword evidence="2" id="KW-0285">Flavoprotein</keyword>
<dbReference type="Pfam" id="PF03929">
    <property type="entry name" value="PepSY_TM"/>
    <property type="match status" value="1"/>
</dbReference>
<keyword evidence="3" id="KW-0949">S-adenosyl-L-methionine</keyword>
<feature type="transmembrane region" description="Helical" evidence="7">
    <location>
        <begin position="172"/>
        <end position="197"/>
    </location>
</feature>
<evidence type="ECO:0000256" key="1">
    <source>
        <dbReference type="ARBA" id="ARBA00022605"/>
    </source>
</evidence>
<accession>A0A090V6T5</accession>
<evidence type="ECO:0000313" key="10">
    <source>
        <dbReference type="EMBL" id="GAL60625.1"/>
    </source>
</evidence>
<feature type="domain" description="FAD-binding FR-type" evidence="9">
    <location>
        <begin position="497"/>
        <end position="594"/>
    </location>
</feature>
<feature type="transmembrane region" description="Helical" evidence="7">
    <location>
        <begin position="12"/>
        <end position="33"/>
    </location>
</feature>
<proteinExistence type="predicted"/>
<dbReference type="InterPro" id="IPR017927">
    <property type="entry name" value="FAD-bd_FR_type"/>
</dbReference>
<dbReference type="PRINTS" id="PR00371">
    <property type="entry name" value="FPNCR"/>
</dbReference>
<feature type="transmembrane region" description="Helical" evidence="7">
    <location>
        <begin position="130"/>
        <end position="151"/>
    </location>
</feature>
<reference evidence="10 11" key="1">
    <citation type="journal article" date="2014" name="Genome Announc.">
        <title>Draft Genome Sequences of Marine Flavobacterium Algibacter lectus Strains SS8 and NR4.</title>
        <authorList>
            <person name="Takatani N."/>
            <person name="Nakanishi M."/>
            <person name="Meirelles P."/>
            <person name="Mino S."/>
            <person name="Suda W."/>
            <person name="Oshima K."/>
            <person name="Hattori M."/>
            <person name="Ohkuma M."/>
            <person name="Hosokawa M."/>
            <person name="Miyashita K."/>
            <person name="Thompson F.L."/>
            <person name="Niwa A."/>
            <person name="Sawabe T."/>
            <person name="Sawabe T."/>
        </authorList>
    </citation>
    <scope>NUCLEOTIDE SEQUENCE [LARGE SCALE GENOMIC DNA]</scope>
    <source>
        <strain evidence="10 11">JCM 19300</strain>
    </source>
</reference>
<dbReference type="GO" id="GO:0003958">
    <property type="term" value="F:NADPH-hemoprotein reductase activity"/>
    <property type="evidence" value="ECO:0007669"/>
    <property type="project" value="UniProtKB-EC"/>
</dbReference>
<comment type="caution">
    <text evidence="10">The sequence shown here is derived from an EMBL/GenBank/DDBJ whole genome shotgun (WGS) entry which is preliminary data.</text>
</comment>
<feature type="transmembrane region" description="Helical" evidence="7">
    <location>
        <begin position="298"/>
        <end position="319"/>
    </location>
</feature>
<dbReference type="InterPro" id="IPR001709">
    <property type="entry name" value="Flavoprot_Pyr_Nucl_cyt_Rdtase"/>
</dbReference>
<feature type="domain" description="Flavodoxin-like" evidence="8">
    <location>
        <begin position="343"/>
        <end position="478"/>
    </location>
</feature>
<dbReference type="EMBL" id="BBNQ01000001">
    <property type="protein sequence ID" value="GAL60625.1"/>
    <property type="molecule type" value="Genomic_DNA"/>
</dbReference>
<dbReference type="PRINTS" id="PR00369">
    <property type="entry name" value="FLAVODOXIN"/>
</dbReference>
<keyword evidence="7" id="KW-0812">Transmembrane</keyword>
<evidence type="ECO:0000313" key="11">
    <source>
        <dbReference type="Proteomes" id="UP000029644"/>
    </source>
</evidence>
<keyword evidence="7" id="KW-0472">Membrane</keyword>
<dbReference type="EC" id="1.16.1.8" evidence="5"/>
<evidence type="ECO:0000259" key="9">
    <source>
        <dbReference type="PROSITE" id="PS51384"/>
    </source>
</evidence>
<evidence type="ECO:0000256" key="4">
    <source>
        <dbReference type="ARBA" id="ARBA00023167"/>
    </source>
</evidence>
<protein>
    <recommendedName>
        <fullName evidence="6">Methionine synthase reductase</fullName>
        <ecNumber evidence="5">1.16.1.8</ecNumber>
    </recommendedName>
</protein>
<dbReference type="InterPro" id="IPR039261">
    <property type="entry name" value="FNR_nucleotide-bd"/>
</dbReference>
<dbReference type="PROSITE" id="PS51384">
    <property type="entry name" value="FAD_FR"/>
    <property type="match status" value="1"/>
</dbReference>
<dbReference type="InterPro" id="IPR001433">
    <property type="entry name" value="OxRdtase_FAD/NAD-bd"/>
</dbReference>
<organism evidence="10 11">
    <name type="scientific">Algibacter lectus</name>
    <dbReference type="NCBI Taxonomy" id="221126"/>
    <lineage>
        <taxon>Bacteria</taxon>
        <taxon>Pseudomonadati</taxon>
        <taxon>Bacteroidota</taxon>
        <taxon>Flavobacteriia</taxon>
        <taxon>Flavobacteriales</taxon>
        <taxon>Flavobacteriaceae</taxon>
        <taxon>Algibacter</taxon>
    </lineage>
</organism>
<dbReference type="Pfam" id="PF00175">
    <property type="entry name" value="NAD_binding_1"/>
    <property type="match status" value="1"/>
</dbReference>
<dbReference type="Proteomes" id="UP000029644">
    <property type="component" value="Unassembled WGS sequence"/>
</dbReference>
<dbReference type="GO" id="GO:0005829">
    <property type="term" value="C:cytosol"/>
    <property type="evidence" value="ECO:0007669"/>
    <property type="project" value="TreeGrafter"/>
</dbReference>
<dbReference type="SUPFAM" id="SSF52218">
    <property type="entry name" value="Flavoproteins"/>
    <property type="match status" value="1"/>
</dbReference>
<keyword evidence="7" id="KW-1133">Transmembrane helix</keyword>
<evidence type="ECO:0000256" key="7">
    <source>
        <dbReference type="SAM" id="Phobius"/>
    </source>
</evidence>
<gene>
    <name evidence="10" type="ORF">JCM19300_3563</name>
</gene>
<evidence type="ECO:0000256" key="6">
    <source>
        <dbReference type="ARBA" id="ARBA00040659"/>
    </source>
</evidence>
<dbReference type="PANTHER" id="PTHR19384:SF84">
    <property type="entry name" value="METHIONINE SYNTHASE REDUCTASE"/>
    <property type="match status" value="1"/>
</dbReference>
<dbReference type="InterPro" id="IPR017938">
    <property type="entry name" value="Riboflavin_synthase-like_b-brl"/>
</dbReference>
<dbReference type="GO" id="GO:0010181">
    <property type="term" value="F:FMN binding"/>
    <property type="evidence" value="ECO:0007669"/>
    <property type="project" value="InterPro"/>
</dbReference>
<dbReference type="GO" id="GO:0050660">
    <property type="term" value="F:flavin adenine dinucleotide binding"/>
    <property type="evidence" value="ECO:0007669"/>
    <property type="project" value="TreeGrafter"/>
</dbReference>
<evidence type="ECO:0000259" key="8">
    <source>
        <dbReference type="PROSITE" id="PS50902"/>
    </source>
</evidence>
<dbReference type="PANTHER" id="PTHR19384">
    <property type="entry name" value="NITRIC OXIDE SYNTHASE-RELATED"/>
    <property type="match status" value="1"/>
</dbReference>
<evidence type="ECO:0000256" key="2">
    <source>
        <dbReference type="ARBA" id="ARBA00022630"/>
    </source>
</evidence>
<name>A0A090V6T5_9FLAO</name>
<dbReference type="InterPro" id="IPR005625">
    <property type="entry name" value="PepSY-ass_TM"/>
</dbReference>